<dbReference type="EMBL" id="ABJB010726962">
    <property type="status" value="NOT_ANNOTATED_CDS"/>
    <property type="molecule type" value="Genomic_DNA"/>
</dbReference>
<evidence type="ECO:0000313" key="3">
    <source>
        <dbReference type="EMBL" id="EEC20485.1"/>
    </source>
</evidence>
<evidence type="ECO:0000256" key="1">
    <source>
        <dbReference type="SAM" id="MobiDB-lite"/>
    </source>
</evidence>
<keyword evidence="5" id="KW-1185">Reference proteome</keyword>
<feature type="transmembrane region" description="Helical" evidence="2">
    <location>
        <begin position="50"/>
        <end position="74"/>
    </location>
</feature>
<feature type="region of interest" description="Disordered" evidence="1">
    <location>
        <begin position="467"/>
        <end position="487"/>
    </location>
</feature>
<dbReference type="EMBL" id="ABJB010420999">
    <property type="status" value="NOT_ANNOTATED_CDS"/>
    <property type="molecule type" value="Genomic_DNA"/>
</dbReference>
<keyword evidence="2" id="KW-0812">Transmembrane</keyword>
<evidence type="ECO:0000313" key="4">
    <source>
        <dbReference type="EnsemblMetazoa" id="ISCW015152-PA"/>
    </source>
</evidence>
<feature type="compositionally biased region" description="Polar residues" evidence="1">
    <location>
        <begin position="295"/>
        <end position="332"/>
    </location>
</feature>
<dbReference type="EMBL" id="ABJB010347856">
    <property type="status" value="NOT_ANNOTATED_CDS"/>
    <property type="molecule type" value="Genomic_DNA"/>
</dbReference>
<accession>B7QNR3</accession>
<dbReference type="Proteomes" id="UP000001555">
    <property type="component" value="Unassembled WGS sequence"/>
</dbReference>
<feature type="region of interest" description="Disordered" evidence="1">
    <location>
        <begin position="228"/>
        <end position="332"/>
    </location>
</feature>
<keyword evidence="2" id="KW-0472">Membrane</keyword>
<gene>
    <name evidence="3" type="ORF">IscW_ISCW015152</name>
</gene>
<feature type="transmembrane region" description="Helical" evidence="2">
    <location>
        <begin position="431"/>
        <end position="458"/>
    </location>
</feature>
<dbReference type="EMBL" id="ABJB010960320">
    <property type="status" value="NOT_ANNOTATED_CDS"/>
    <property type="molecule type" value="Genomic_DNA"/>
</dbReference>
<feature type="region of interest" description="Disordered" evidence="1">
    <location>
        <begin position="508"/>
        <end position="538"/>
    </location>
</feature>
<sequence length="607" mass="65672">MLVLHSRPSRLLGAGFSKVLRNSITIKMVLGIVLFFAGMSSLYVNHRLGLSLAGAGLVLVFVPAEFLFGLCIDFKGHKETRSRSNSTKSDSQLTDVTVKTDKTGSVTVVPAVETVVSDVLTEDDQLSSSPDIFETMSTSRYFTRKVSPPATSSPQEDPKFYRTRSAVLRLQDGDGDDVKGVKTVVFKGQCNQRTDQACKFHRTRSAVIRSEEVAKAAAAQIVRFNLGTDADDLPDSPPRQTTASPSKPKSASIPSGPPAARSGSASGAVLARGASVDASQQSNFHRSKSAVMHRSSVSNEEASSTKSSPTRTAKATSQSANTSPYRERSTVTYTTTARVQQIQQIQQQQQQVPAPRGARAWGSDGRPGVATQIQQEPAMVKTSFSDLSNEHYTRFHRIRAAAQLQQAAATATSNPALANRKKELTVTPTTLTSLFAFLVGVALIAFGTLLLILPAAAWRILRSLPQQPFPEGQPYSKTTTTRGPTLEDPRTRRARLAAYSNPAFEPKELEDFEDNHHSATTTATPRVTPKQRPNPPPSRTCSMCSRCRPAAPQPCFDDHRGALRRALEAYQSGVPGSVLAPGVEMDVVVIGDRPPRYSTVVRESPLI</sequence>
<keyword evidence="2" id="KW-1133">Transmembrane helix</keyword>
<protein>
    <submittedName>
        <fullName evidence="3 4">Uncharacterized protein</fullName>
    </submittedName>
</protein>
<feature type="transmembrane region" description="Helical" evidence="2">
    <location>
        <begin position="24"/>
        <end position="44"/>
    </location>
</feature>
<dbReference type="EMBL" id="DS979830">
    <property type="protein sequence ID" value="EEC20485.1"/>
    <property type="molecule type" value="Genomic_DNA"/>
</dbReference>
<dbReference type="InParanoid" id="B7QNR3"/>
<proteinExistence type="predicted"/>
<feature type="compositionally biased region" description="Low complexity" evidence="1">
    <location>
        <begin position="243"/>
        <end position="276"/>
    </location>
</feature>
<dbReference type="PaxDb" id="6945-B7QNR3"/>
<feature type="region of interest" description="Disordered" evidence="1">
    <location>
        <begin position="348"/>
        <end position="369"/>
    </location>
</feature>
<feature type="compositionally biased region" description="Basic and acidic residues" evidence="1">
    <location>
        <begin position="508"/>
        <end position="517"/>
    </location>
</feature>
<reference evidence="3 5" key="1">
    <citation type="submission" date="2008-03" db="EMBL/GenBank/DDBJ databases">
        <title>Annotation of Ixodes scapularis.</title>
        <authorList>
            <consortium name="Ixodes scapularis Genome Project Consortium"/>
            <person name="Caler E."/>
            <person name="Hannick L.I."/>
            <person name="Bidwell S."/>
            <person name="Joardar V."/>
            <person name="Thiagarajan M."/>
            <person name="Amedeo P."/>
            <person name="Galinsky K.J."/>
            <person name="Schobel S."/>
            <person name="Inman J."/>
            <person name="Hostetler J."/>
            <person name="Miller J."/>
            <person name="Hammond M."/>
            <person name="Megy K."/>
            <person name="Lawson D."/>
            <person name="Kodira C."/>
            <person name="Sutton G."/>
            <person name="Meyer J."/>
            <person name="Hill C.A."/>
            <person name="Birren B."/>
            <person name="Nene V."/>
            <person name="Collins F."/>
            <person name="Alarcon-Chaidez F."/>
            <person name="Wikel S."/>
            <person name="Strausberg R."/>
        </authorList>
    </citation>
    <scope>NUCLEOTIDE SEQUENCE [LARGE SCALE GENOMIC DNA]</scope>
    <source>
        <strain evidence="5">Wikel</strain>
        <strain evidence="3">Wikel colony</strain>
    </source>
</reference>
<dbReference type="HOGENOM" id="CLU_450014_0_0_1"/>
<organism>
    <name type="scientific">Ixodes scapularis</name>
    <name type="common">Black-legged tick</name>
    <name type="synonym">Deer tick</name>
    <dbReference type="NCBI Taxonomy" id="6945"/>
    <lineage>
        <taxon>Eukaryota</taxon>
        <taxon>Metazoa</taxon>
        <taxon>Ecdysozoa</taxon>
        <taxon>Arthropoda</taxon>
        <taxon>Chelicerata</taxon>
        <taxon>Arachnida</taxon>
        <taxon>Acari</taxon>
        <taxon>Parasitiformes</taxon>
        <taxon>Ixodida</taxon>
        <taxon>Ixodoidea</taxon>
        <taxon>Ixodidae</taxon>
        <taxon>Ixodinae</taxon>
        <taxon>Ixodes</taxon>
    </lineage>
</organism>
<dbReference type="EnsemblMetazoa" id="ISCW015152-RA">
    <property type="protein sequence ID" value="ISCW015152-PA"/>
    <property type="gene ID" value="ISCW015152"/>
</dbReference>
<evidence type="ECO:0000256" key="2">
    <source>
        <dbReference type="SAM" id="Phobius"/>
    </source>
</evidence>
<dbReference type="VEuPathDB" id="VectorBase:ISCW015152"/>
<name>B7QNR3_IXOSC</name>
<dbReference type="EMBL" id="ABJB010873338">
    <property type="status" value="NOT_ANNOTATED_CDS"/>
    <property type="molecule type" value="Genomic_DNA"/>
</dbReference>
<dbReference type="VEuPathDB" id="VectorBase:ISCI015152"/>
<dbReference type="AlphaFoldDB" id="B7QNR3"/>
<reference evidence="4" key="2">
    <citation type="submission" date="2020-05" db="UniProtKB">
        <authorList>
            <consortium name="EnsemblMetazoa"/>
        </authorList>
    </citation>
    <scope>IDENTIFICATION</scope>
    <source>
        <strain evidence="4">wikel</strain>
    </source>
</reference>
<evidence type="ECO:0000313" key="5">
    <source>
        <dbReference type="Proteomes" id="UP000001555"/>
    </source>
</evidence>
<dbReference type="EMBL" id="ABJB010220848">
    <property type="status" value="NOT_ANNOTATED_CDS"/>
    <property type="molecule type" value="Genomic_DNA"/>
</dbReference>